<dbReference type="Proteomes" id="UP001209570">
    <property type="component" value="Unassembled WGS sequence"/>
</dbReference>
<gene>
    <name evidence="2" type="ORF">P43SY_006276</name>
</gene>
<feature type="region of interest" description="Disordered" evidence="1">
    <location>
        <begin position="569"/>
        <end position="591"/>
    </location>
</feature>
<proteinExistence type="predicted"/>
<evidence type="ECO:0000313" key="3">
    <source>
        <dbReference type="Proteomes" id="UP001209570"/>
    </source>
</evidence>
<accession>A0AAD5M7E9</accession>
<evidence type="ECO:0000256" key="1">
    <source>
        <dbReference type="SAM" id="MobiDB-lite"/>
    </source>
</evidence>
<protein>
    <submittedName>
        <fullName evidence="2">Uncharacterized protein</fullName>
    </submittedName>
</protein>
<feature type="compositionally biased region" description="Basic residues" evidence="1">
    <location>
        <begin position="575"/>
        <end position="591"/>
    </location>
</feature>
<dbReference type="Pfam" id="PF13374">
    <property type="entry name" value="TPR_10"/>
    <property type="match status" value="1"/>
</dbReference>
<dbReference type="Gene3D" id="1.25.40.10">
    <property type="entry name" value="Tetratricopeptide repeat domain"/>
    <property type="match status" value="1"/>
</dbReference>
<evidence type="ECO:0000313" key="2">
    <source>
        <dbReference type="EMBL" id="KAJ0404706.1"/>
    </source>
</evidence>
<dbReference type="EMBL" id="JAKCXM010000058">
    <property type="protein sequence ID" value="KAJ0404706.1"/>
    <property type="molecule type" value="Genomic_DNA"/>
</dbReference>
<dbReference type="InterPro" id="IPR011990">
    <property type="entry name" value="TPR-like_helical_dom_sf"/>
</dbReference>
<comment type="caution">
    <text evidence="2">The sequence shown here is derived from an EMBL/GenBank/DDBJ whole genome shotgun (WGS) entry which is preliminary data.</text>
</comment>
<sequence>MASADSQAAAAAVSEDSRLRDTYNELRSGDHGVSFEAFLRALYFLQDRQFTLWDAKEAFQSSTTSNERFLSYRDLQFALIRVARARYLDEQTSMAGVTEAQLLLQLLEDMARNRAEEGGRGRTRCFDSVRRQLVKQSVLEVLEQHLRKLIQCFQVYGREDARVQYATHEPAAKRKVSAMDTSSTISLDGFIDFLNAYMEYEDYFPFKTLEQMARDAVDTFPGEGMEPGAVTLHFPLFIELFCRVASAFHVCVLEREGAQLRRAVESCRLEFSIELLMNHMNIRLHHDDTKDNERRRSLPTQLSGYEQGMEGLTIELEADESFKTLDSALRAIRRALTAGDDTAAILKAPKRRAQSLLMARLPPRKTVVTSPPGESRVVSIPSWRGGEEETEVSVFFDLMLASVYDSGRKDLLALNMYRHALQRSEQLPLQHPGRGLVRSTMGCMLFYMGEVELATRCHEQALEFRRHAPGIGEEHIDTATAMNNLACCLSQTAAALEDAYLLLKAAKLVYVRTFGSSHPRAEVVNRNLDRVLACQRVTVPDPVGALARGEYSHVIPGSRFQIRALVPIPKPAATGKKKKKKGAKDGKKKKK</sequence>
<dbReference type="AlphaFoldDB" id="A0AAD5M7E9"/>
<organism evidence="2 3">
    <name type="scientific">Pythium insidiosum</name>
    <name type="common">Pythiosis disease agent</name>
    <dbReference type="NCBI Taxonomy" id="114742"/>
    <lineage>
        <taxon>Eukaryota</taxon>
        <taxon>Sar</taxon>
        <taxon>Stramenopiles</taxon>
        <taxon>Oomycota</taxon>
        <taxon>Peronosporomycetes</taxon>
        <taxon>Pythiales</taxon>
        <taxon>Pythiaceae</taxon>
        <taxon>Pythium</taxon>
    </lineage>
</organism>
<name>A0AAD5M7E9_PYTIN</name>
<keyword evidence="3" id="KW-1185">Reference proteome</keyword>
<reference evidence="2" key="1">
    <citation type="submission" date="2021-12" db="EMBL/GenBank/DDBJ databases">
        <title>Prjna785345.</title>
        <authorList>
            <person name="Rujirawat T."/>
            <person name="Krajaejun T."/>
        </authorList>
    </citation>
    <scope>NUCLEOTIDE SEQUENCE</scope>
    <source>
        <strain evidence="2">Pi057C3</strain>
    </source>
</reference>
<dbReference type="SUPFAM" id="SSF48452">
    <property type="entry name" value="TPR-like"/>
    <property type="match status" value="1"/>
</dbReference>